<dbReference type="Gene3D" id="2.60.120.200">
    <property type="match status" value="1"/>
</dbReference>
<dbReference type="Proteomes" id="UP000268007">
    <property type="component" value="Unassembled WGS sequence"/>
</dbReference>
<reference evidence="7 8" key="1">
    <citation type="submission" date="2018-10" db="EMBL/GenBank/DDBJ databases">
        <title>Genomic Encyclopedia of Archaeal and Bacterial Type Strains, Phase II (KMG-II): from individual species to whole genera.</title>
        <authorList>
            <person name="Goeker M."/>
        </authorList>
    </citation>
    <scope>NUCLEOTIDE SEQUENCE [LARGE SCALE GENOMIC DNA]</scope>
    <source>
        <strain evidence="7 8">DSM 18602</strain>
    </source>
</reference>
<dbReference type="SUPFAM" id="SSF75005">
    <property type="entry name" value="Arabinanase/levansucrase/invertase"/>
    <property type="match status" value="1"/>
</dbReference>
<dbReference type="InterPro" id="IPR013320">
    <property type="entry name" value="ConA-like_dom_sf"/>
</dbReference>
<gene>
    <name evidence="7" type="ORF">BDD43_1620</name>
</gene>
<evidence type="ECO:0000256" key="1">
    <source>
        <dbReference type="ARBA" id="ARBA00009865"/>
    </source>
</evidence>
<dbReference type="InterPro" id="IPR051795">
    <property type="entry name" value="Glycosyl_Hydrlase_43"/>
</dbReference>
<dbReference type="PANTHER" id="PTHR42812:SF12">
    <property type="entry name" value="BETA-XYLOSIDASE-RELATED"/>
    <property type="match status" value="1"/>
</dbReference>
<evidence type="ECO:0000256" key="4">
    <source>
        <dbReference type="PIRSR" id="PIRSR606710-1"/>
    </source>
</evidence>
<evidence type="ECO:0000259" key="6">
    <source>
        <dbReference type="Pfam" id="PF17851"/>
    </source>
</evidence>
<dbReference type="Gene3D" id="2.115.10.20">
    <property type="entry name" value="Glycosyl hydrolase domain, family 43"/>
    <property type="match status" value="1"/>
</dbReference>
<sequence>MNLSSIRLTIYYLAGTRCYPKQQAQSMPVGTHPALIFMQLLTQSFLLLHLYNLFTKMKSSLAVALTLITVAAWAQKKPVTTLAAPKNVSKVWVADQGNGTYKNPILNADYSDPDAIRVGNDFYLVSSSFEDMPGLPILHSNDLVNWTIIGHALFRQPPFEHFAKPQHGNGVWAPAIRYHNGEFYIYYPDPDYGIYLIKAKNPAGPWSNPVMVYAGLGLIDPCPLWDADGSVYLVHGWAGSRAGIKSIISINKLNAEGTQVIDEGVMVYDGHDNDPTVEGPKIYKRNGYYYIFAPAGGVSTGYQLVLRSKNIYGPYQRKVVMDQGKTTINGPHQGAWVDTQTGEDWFLHFQDKGPYGRVTHLQPMKWVNNWPVIGADPNSTGKGEPVLTYKKPNLGKVYPIETPVETDEFNDIQLGMQWQWMANPKSTWFTTTNMGYLRLFSYMPADTVKNLWGAPNILLQKPPAEEFMATTKFTFKPNPKLENERAGLTVMGLSYAGLALKSKKDGIYLVTLNCKDAEKGNAEKEETLMKVESPTIYFRVTVTTGFKCRFSYSPNGLNFTPAGNEFTAEVGKWIGAKVGIFCTRNIQINDSGYADFDWFRVEPAK</sequence>
<dbReference type="GO" id="GO:0004553">
    <property type="term" value="F:hydrolase activity, hydrolyzing O-glycosyl compounds"/>
    <property type="evidence" value="ECO:0007669"/>
    <property type="project" value="InterPro"/>
</dbReference>
<evidence type="ECO:0000256" key="3">
    <source>
        <dbReference type="ARBA" id="ARBA00023295"/>
    </source>
</evidence>
<dbReference type="EMBL" id="RBKU01000001">
    <property type="protein sequence ID" value="RKR81473.1"/>
    <property type="molecule type" value="Genomic_DNA"/>
</dbReference>
<name>A0A495IY89_9SPHI</name>
<dbReference type="PANTHER" id="PTHR42812">
    <property type="entry name" value="BETA-XYLOSIDASE"/>
    <property type="match status" value="1"/>
</dbReference>
<comment type="caution">
    <text evidence="7">The sequence shown here is derived from an EMBL/GenBank/DDBJ whole genome shotgun (WGS) entry which is preliminary data.</text>
</comment>
<evidence type="ECO:0000313" key="7">
    <source>
        <dbReference type="EMBL" id="RKR81473.1"/>
    </source>
</evidence>
<dbReference type="Pfam" id="PF04616">
    <property type="entry name" value="Glyco_hydro_43"/>
    <property type="match status" value="1"/>
</dbReference>
<keyword evidence="3" id="KW-0326">Glycosidase</keyword>
<dbReference type="SUPFAM" id="SSF49899">
    <property type="entry name" value="Concanavalin A-like lectins/glucanases"/>
    <property type="match status" value="1"/>
</dbReference>
<evidence type="ECO:0000256" key="5">
    <source>
        <dbReference type="PIRSR" id="PIRSR606710-2"/>
    </source>
</evidence>
<dbReference type="Pfam" id="PF17851">
    <property type="entry name" value="GH43_C2"/>
    <property type="match status" value="1"/>
</dbReference>
<evidence type="ECO:0000313" key="8">
    <source>
        <dbReference type="Proteomes" id="UP000268007"/>
    </source>
</evidence>
<protein>
    <submittedName>
        <fullName evidence="7">Beta-xylosidase</fullName>
    </submittedName>
</protein>
<proteinExistence type="inferred from homology"/>
<feature type="active site" description="Proton donor" evidence="4">
    <location>
        <position position="278"/>
    </location>
</feature>
<dbReference type="InterPro" id="IPR041542">
    <property type="entry name" value="GH43_C2"/>
</dbReference>
<keyword evidence="8" id="KW-1185">Reference proteome</keyword>
<comment type="similarity">
    <text evidence="1">Belongs to the glycosyl hydrolase 43 family.</text>
</comment>
<evidence type="ECO:0000256" key="2">
    <source>
        <dbReference type="ARBA" id="ARBA00022801"/>
    </source>
</evidence>
<dbReference type="GO" id="GO:0005975">
    <property type="term" value="P:carbohydrate metabolic process"/>
    <property type="evidence" value="ECO:0007669"/>
    <property type="project" value="InterPro"/>
</dbReference>
<dbReference type="InterPro" id="IPR006710">
    <property type="entry name" value="Glyco_hydro_43"/>
</dbReference>
<dbReference type="CDD" id="cd09001">
    <property type="entry name" value="GH43_FsAxh1-like"/>
    <property type="match status" value="1"/>
</dbReference>
<accession>A0A495IY89</accession>
<dbReference type="InterPro" id="IPR023296">
    <property type="entry name" value="Glyco_hydro_beta-prop_sf"/>
</dbReference>
<keyword evidence="2" id="KW-0378">Hydrolase</keyword>
<feature type="site" description="Important for catalytic activity, responsible for pKa modulation of the active site Glu and correct orientation of both the proton donor and substrate" evidence="5">
    <location>
        <position position="220"/>
    </location>
</feature>
<organism evidence="7 8">
    <name type="scientific">Mucilaginibacter gracilis</name>
    <dbReference type="NCBI Taxonomy" id="423350"/>
    <lineage>
        <taxon>Bacteria</taxon>
        <taxon>Pseudomonadati</taxon>
        <taxon>Bacteroidota</taxon>
        <taxon>Sphingobacteriia</taxon>
        <taxon>Sphingobacteriales</taxon>
        <taxon>Sphingobacteriaceae</taxon>
        <taxon>Mucilaginibacter</taxon>
    </lineage>
</organism>
<feature type="domain" description="Beta-xylosidase C-terminal Concanavalin A-like" evidence="6">
    <location>
        <begin position="406"/>
        <end position="602"/>
    </location>
</feature>
<feature type="active site" description="Proton acceptor" evidence="4">
    <location>
        <position position="112"/>
    </location>
</feature>
<dbReference type="AlphaFoldDB" id="A0A495IY89"/>